<keyword evidence="3" id="KW-0274">FAD</keyword>
<dbReference type="Pfam" id="PF01494">
    <property type="entry name" value="FAD_binding_3"/>
    <property type="match status" value="1"/>
</dbReference>
<evidence type="ECO:0000256" key="4">
    <source>
        <dbReference type="ARBA" id="ARBA00023002"/>
    </source>
</evidence>
<keyword evidence="2" id="KW-0285">Flavoprotein</keyword>
<evidence type="ECO:0000256" key="1">
    <source>
        <dbReference type="ARBA" id="ARBA00007992"/>
    </source>
</evidence>
<gene>
    <name evidence="6" type="ORF">BGZ96_010258</name>
</gene>
<organism evidence="6 7">
    <name type="scientific">Linnemannia gamsii</name>
    <dbReference type="NCBI Taxonomy" id="64522"/>
    <lineage>
        <taxon>Eukaryota</taxon>
        <taxon>Fungi</taxon>
        <taxon>Fungi incertae sedis</taxon>
        <taxon>Mucoromycota</taxon>
        <taxon>Mortierellomycotina</taxon>
        <taxon>Mortierellomycetes</taxon>
        <taxon>Mortierellales</taxon>
        <taxon>Mortierellaceae</taxon>
        <taxon>Linnemannia</taxon>
    </lineage>
</organism>
<protein>
    <recommendedName>
        <fullName evidence="5">FAD-binding domain-containing protein</fullName>
    </recommendedName>
</protein>
<evidence type="ECO:0000313" key="6">
    <source>
        <dbReference type="EMBL" id="KAG0285519.1"/>
    </source>
</evidence>
<feature type="non-terminal residue" evidence="6">
    <location>
        <position position="228"/>
    </location>
</feature>
<name>A0ABQ7JUK4_9FUNG</name>
<dbReference type="Proteomes" id="UP001194696">
    <property type="component" value="Unassembled WGS sequence"/>
</dbReference>
<dbReference type="InterPro" id="IPR002938">
    <property type="entry name" value="FAD-bd"/>
</dbReference>
<evidence type="ECO:0000259" key="5">
    <source>
        <dbReference type="Pfam" id="PF01494"/>
    </source>
</evidence>
<dbReference type="PANTHER" id="PTHR47356:SF2">
    <property type="entry name" value="FAD-BINDING DOMAIN-CONTAINING PROTEIN-RELATED"/>
    <property type="match status" value="1"/>
</dbReference>
<dbReference type="InterPro" id="IPR036188">
    <property type="entry name" value="FAD/NAD-bd_sf"/>
</dbReference>
<dbReference type="SUPFAM" id="SSF51905">
    <property type="entry name" value="FAD/NAD(P)-binding domain"/>
    <property type="match status" value="1"/>
</dbReference>
<dbReference type="PANTHER" id="PTHR47356">
    <property type="entry name" value="FAD-DEPENDENT MONOOXYGENASE ASQG-RELATED"/>
    <property type="match status" value="1"/>
</dbReference>
<dbReference type="PRINTS" id="PR00420">
    <property type="entry name" value="RNGMNOXGNASE"/>
</dbReference>
<sequence>MTIATDKPKVLIVGAGLGGLVLGALLEKAEIPYTIFERATVVKPLGSAMFMMAPMLSLLAQLEILDDFIAISKELTSFSTNHEFEGPFSHLDYSTMEAVTGYPGYIVSRPMFYDLLMKQVPTNKILFGRRVINILEKENKVIAQTADNRMFEGDILVGADGAYSSIRQRMYETLTQEGRLPKSDREDLPFICTSLLGQTQPLDPEEFPVLKEDLSRYFLTLAKDQPYS</sequence>
<comment type="caution">
    <text evidence="6">The sequence shown here is derived from an EMBL/GenBank/DDBJ whole genome shotgun (WGS) entry which is preliminary data.</text>
</comment>
<keyword evidence="4" id="KW-0560">Oxidoreductase</keyword>
<evidence type="ECO:0000256" key="2">
    <source>
        <dbReference type="ARBA" id="ARBA00022630"/>
    </source>
</evidence>
<keyword evidence="7" id="KW-1185">Reference proteome</keyword>
<reference evidence="6 7" key="1">
    <citation type="journal article" date="2020" name="Fungal Divers.">
        <title>Resolving the Mortierellaceae phylogeny through synthesis of multi-gene phylogenetics and phylogenomics.</title>
        <authorList>
            <person name="Vandepol N."/>
            <person name="Liber J."/>
            <person name="Desiro A."/>
            <person name="Na H."/>
            <person name="Kennedy M."/>
            <person name="Barry K."/>
            <person name="Grigoriev I.V."/>
            <person name="Miller A.N."/>
            <person name="O'Donnell K."/>
            <person name="Stajich J.E."/>
            <person name="Bonito G."/>
        </authorList>
    </citation>
    <scope>NUCLEOTIDE SEQUENCE [LARGE SCALE GENOMIC DNA]</scope>
    <source>
        <strain evidence="6 7">AD045</strain>
    </source>
</reference>
<proteinExistence type="inferred from homology"/>
<dbReference type="Gene3D" id="3.50.50.60">
    <property type="entry name" value="FAD/NAD(P)-binding domain"/>
    <property type="match status" value="1"/>
</dbReference>
<dbReference type="EMBL" id="JAAAIM010000660">
    <property type="protein sequence ID" value="KAG0285519.1"/>
    <property type="molecule type" value="Genomic_DNA"/>
</dbReference>
<comment type="similarity">
    <text evidence="1">Belongs to the paxM FAD-dependent monooxygenase family.</text>
</comment>
<dbReference type="InterPro" id="IPR050562">
    <property type="entry name" value="FAD_mOase_fung"/>
</dbReference>
<accession>A0ABQ7JUK4</accession>
<evidence type="ECO:0000313" key="7">
    <source>
        <dbReference type="Proteomes" id="UP001194696"/>
    </source>
</evidence>
<evidence type="ECO:0000256" key="3">
    <source>
        <dbReference type="ARBA" id="ARBA00022827"/>
    </source>
</evidence>
<feature type="domain" description="FAD-binding" evidence="5">
    <location>
        <begin position="9"/>
        <end position="177"/>
    </location>
</feature>